<accession>A0AC34Q1C2</accession>
<proteinExistence type="predicted"/>
<sequence>MRNGNKRQVYLTFIEGDNFGFEIYSRDASVVTVDERITSENERILTFSRMKFPCEPFKEIPLDVDIPFNVTTASSRKRPIYSGILTRNEREFKIKNVKPKDWIKVTFASGNIEHQIRYSKKFLNTYFPRSKHVFAFQHLEKINSILDMQIGITPLDLAEINFVFESRGIIANVPTHFTRSRSTKRKIYN</sequence>
<dbReference type="Proteomes" id="UP000887576">
    <property type="component" value="Unplaced"/>
</dbReference>
<evidence type="ECO:0000313" key="1">
    <source>
        <dbReference type="Proteomes" id="UP000887576"/>
    </source>
</evidence>
<name>A0AC34Q1C2_9BILA</name>
<protein>
    <submittedName>
        <fullName evidence="2">Ribosomal protein L5</fullName>
    </submittedName>
</protein>
<dbReference type="WBParaSite" id="JU765_v2.g11910.t1">
    <property type="protein sequence ID" value="JU765_v2.g11910.t1"/>
    <property type="gene ID" value="JU765_v2.g11910"/>
</dbReference>
<reference evidence="2" key="1">
    <citation type="submission" date="2022-11" db="UniProtKB">
        <authorList>
            <consortium name="WormBaseParasite"/>
        </authorList>
    </citation>
    <scope>IDENTIFICATION</scope>
</reference>
<organism evidence="1 2">
    <name type="scientific">Panagrolaimus sp. JU765</name>
    <dbReference type="NCBI Taxonomy" id="591449"/>
    <lineage>
        <taxon>Eukaryota</taxon>
        <taxon>Metazoa</taxon>
        <taxon>Ecdysozoa</taxon>
        <taxon>Nematoda</taxon>
        <taxon>Chromadorea</taxon>
        <taxon>Rhabditida</taxon>
        <taxon>Tylenchina</taxon>
        <taxon>Panagrolaimomorpha</taxon>
        <taxon>Panagrolaimoidea</taxon>
        <taxon>Panagrolaimidae</taxon>
        <taxon>Panagrolaimus</taxon>
    </lineage>
</organism>
<evidence type="ECO:0000313" key="2">
    <source>
        <dbReference type="WBParaSite" id="JU765_v2.g11910.t1"/>
    </source>
</evidence>